<gene>
    <name evidence="2" type="ORF">DEO72_LG9g3</name>
</gene>
<dbReference type="AlphaFoldDB" id="A0A4D6MUA9"/>
<feature type="compositionally biased region" description="Basic residues" evidence="1">
    <location>
        <begin position="26"/>
        <end position="49"/>
    </location>
</feature>
<protein>
    <submittedName>
        <fullName evidence="2">Uncharacterized protein</fullName>
    </submittedName>
</protein>
<feature type="region of interest" description="Disordered" evidence="1">
    <location>
        <begin position="1"/>
        <end position="58"/>
    </location>
</feature>
<dbReference type="Proteomes" id="UP000501690">
    <property type="component" value="Linkage Group LG9"/>
</dbReference>
<proteinExistence type="predicted"/>
<evidence type="ECO:0000313" key="2">
    <source>
        <dbReference type="EMBL" id="QCE05003.1"/>
    </source>
</evidence>
<dbReference type="EMBL" id="CP039353">
    <property type="protein sequence ID" value="QCE05003.1"/>
    <property type="molecule type" value="Genomic_DNA"/>
</dbReference>
<accession>A0A4D6MUA9</accession>
<keyword evidence="3" id="KW-1185">Reference proteome</keyword>
<evidence type="ECO:0000313" key="3">
    <source>
        <dbReference type="Proteomes" id="UP000501690"/>
    </source>
</evidence>
<name>A0A4D6MUA9_VIGUN</name>
<reference evidence="2 3" key="1">
    <citation type="submission" date="2019-04" db="EMBL/GenBank/DDBJ databases">
        <title>An improved genome assembly and genetic linkage map for asparagus bean, Vigna unguiculata ssp. sesquipedialis.</title>
        <authorList>
            <person name="Xia Q."/>
            <person name="Zhang R."/>
            <person name="Dong Y."/>
        </authorList>
    </citation>
    <scope>NUCLEOTIDE SEQUENCE [LARGE SCALE GENOMIC DNA]</scope>
    <source>
        <tissue evidence="2">Leaf</tissue>
    </source>
</reference>
<organism evidence="2 3">
    <name type="scientific">Vigna unguiculata</name>
    <name type="common">Cowpea</name>
    <dbReference type="NCBI Taxonomy" id="3917"/>
    <lineage>
        <taxon>Eukaryota</taxon>
        <taxon>Viridiplantae</taxon>
        <taxon>Streptophyta</taxon>
        <taxon>Embryophyta</taxon>
        <taxon>Tracheophyta</taxon>
        <taxon>Spermatophyta</taxon>
        <taxon>Magnoliopsida</taxon>
        <taxon>eudicotyledons</taxon>
        <taxon>Gunneridae</taxon>
        <taxon>Pentapetalae</taxon>
        <taxon>rosids</taxon>
        <taxon>fabids</taxon>
        <taxon>Fabales</taxon>
        <taxon>Fabaceae</taxon>
        <taxon>Papilionoideae</taxon>
        <taxon>50 kb inversion clade</taxon>
        <taxon>NPAAA clade</taxon>
        <taxon>indigoferoid/millettioid clade</taxon>
        <taxon>Phaseoleae</taxon>
        <taxon>Vigna</taxon>
    </lineage>
</organism>
<evidence type="ECO:0000256" key="1">
    <source>
        <dbReference type="SAM" id="MobiDB-lite"/>
    </source>
</evidence>
<sequence length="100" mass="11444">MDASKENRLPSSDLQGHPRMEENLKPIHHRKSKGHTVLHHQPPHPHVTKKQNMLVPNPSYDLDYETIAIDDDDDVGDNAVPEFVKHIEAMPDEIDRILSL</sequence>
<feature type="compositionally biased region" description="Basic and acidic residues" evidence="1">
    <location>
        <begin position="16"/>
        <end position="25"/>
    </location>
</feature>